<evidence type="ECO:0000256" key="1">
    <source>
        <dbReference type="SAM" id="MobiDB-lite"/>
    </source>
</evidence>
<accession>R7Z7D3</accession>
<dbReference type="OrthoDB" id="4154404at2759"/>
<dbReference type="Pfam" id="PF12311">
    <property type="entry name" value="DUF3632"/>
    <property type="match status" value="1"/>
</dbReference>
<dbReference type="STRING" id="1168221.R7Z7D3"/>
<dbReference type="GeneID" id="19906639"/>
<evidence type="ECO:0000313" key="4">
    <source>
        <dbReference type="Proteomes" id="UP000016924"/>
    </source>
</evidence>
<dbReference type="HOGENOM" id="CLU_634608_0_0_1"/>
<reference evidence="4" key="1">
    <citation type="submission" date="2012-06" db="EMBL/GenBank/DDBJ databases">
        <title>The genome sequence of Coniosporium apollinis CBS 100218.</title>
        <authorList>
            <consortium name="The Broad Institute Genome Sequencing Platform"/>
            <person name="Cuomo C."/>
            <person name="Gorbushina A."/>
            <person name="Noack S."/>
            <person name="Walker B."/>
            <person name="Young S.K."/>
            <person name="Zeng Q."/>
            <person name="Gargeya S."/>
            <person name="Fitzgerald M."/>
            <person name="Haas B."/>
            <person name="Abouelleil A."/>
            <person name="Alvarado L."/>
            <person name="Arachchi H.M."/>
            <person name="Berlin A.M."/>
            <person name="Chapman S.B."/>
            <person name="Goldberg J."/>
            <person name="Griggs A."/>
            <person name="Gujja S."/>
            <person name="Hansen M."/>
            <person name="Howarth C."/>
            <person name="Imamovic A."/>
            <person name="Larimer J."/>
            <person name="McCowan C."/>
            <person name="Montmayeur A."/>
            <person name="Murphy C."/>
            <person name="Neiman D."/>
            <person name="Pearson M."/>
            <person name="Priest M."/>
            <person name="Roberts A."/>
            <person name="Saif S."/>
            <person name="Shea T."/>
            <person name="Sisk P."/>
            <person name="Sykes S."/>
            <person name="Wortman J."/>
            <person name="Nusbaum C."/>
            <person name="Birren B."/>
        </authorList>
    </citation>
    <scope>NUCLEOTIDE SEQUENCE [LARGE SCALE GENOMIC DNA]</scope>
    <source>
        <strain evidence="4">CBS 100218</strain>
    </source>
</reference>
<feature type="signal peptide" evidence="2">
    <location>
        <begin position="1"/>
        <end position="19"/>
    </location>
</feature>
<dbReference type="RefSeq" id="XP_007785379.1">
    <property type="nucleotide sequence ID" value="XM_007787189.1"/>
</dbReference>
<dbReference type="EMBL" id="JH767666">
    <property type="protein sequence ID" value="EON70062.1"/>
    <property type="molecule type" value="Genomic_DNA"/>
</dbReference>
<organism evidence="3 4">
    <name type="scientific">Coniosporium apollinis (strain CBS 100218)</name>
    <name type="common">Rock-inhabiting black yeast</name>
    <dbReference type="NCBI Taxonomy" id="1168221"/>
    <lineage>
        <taxon>Eukaryota</taxon>
        <taxon>Fungi</taxon>
        <taxon>Dikarya</taxon>
        <taxon>Ascomycota</taxon>
        <taxon>Pezizomycotina</taxon>
        <taxon>Dothideomycetes</taxon>
        <taxon>Dothideomycetes incertae sedis</taxon>
        <taxon>Coniosporium</taxon>
    </lineage>
</organism>
<feature type="compositionally biased region" description="Polar residues" evidence="1">
    <location>
        <begin position="196"/>
        <end position="206"/>
    </location>
</feature>
<protein>
    <submittedName>
        <fullName evidence="3">Uncharacterized protein</fullName>
    </submittedName>
</protein>
<sequence>MLSIFLFSLLSIVPSSTLAQYVNGNAIGSCADVDCPLTGDDTTRAECRITDNVYGGIGLVSIPTTISQNDLTWTIATHIYDNIDQNDPVKRNIEKDFYLGTPPSLELAADSLPYKGCAVFLYNNSAEFPQNEAGTCSDVIGDECIGALLTQAKTIMAQPQNKSASVEQACQRLQMGLQNTFADPSITGDEAPTPPSQSHNESSNCHPTLPKTNELALVYGFNDTGTAYSNSTTHMFNAVNLILTVFFSPNSEAQGALESPDAHLSCLKGVYLTNAQLENLSGNENAASVSEYINDEEIDDRELKRRHSFDGRYRLRVDSAALSAALGAHPEDNDLWVTARSGIRNILDRFPLQPLWKIEASLHILWYTFARAASIIPADHPAQDRLAAEVILARELGSLGSDERTAVTEDGRIWSDLPYLVRDLDAFWQSNQ</sequence>
<dbReference type="InterPro" id="IPR022085">
    <property type="entry name" value="OpdG"/>
</dbReference>
<name>R7Z7D3_CONA1</name>
<evidence type="ECO:0000313" key="3">
    <source>
        <dbReference type="EMBL" id="EON70062.1"/>
    </source>
</evidence>
<keyword evidence="4" id="KW-1185">Reference proteome</keyword>
<feature type="region of interest" description="Disordered" evidence="1">
    <location>
        <begin position="181"/>
        <end position="207"/>
    </location>
</feature>
<keyword evidence="2" id="KW-0732">Signal</keyword>
<evidence type="ECO:0000256" key="2">
    <source>
        <dbReference type="SAM" id="SignalP"/>
    </source>
</evidence>
<dbReference type="Proteomes" id="UP000016924">
    <property type="component" value="Unassembled WGS sequence"/>
</dbReference>
<dbReference type="AlphaFoldDB" id="R7Z7D3"/>
<feature type="chain" id="PRO_5004450486" evidence="2">
    <location>
        <begin position="20"/>
        <end position="432"/>
    </location>
</feature>
<gene>
    <name evidence="3" type="ORF">W97_09328</name>
</gene>
<proteinExistence type="predicted"/>